<dbReference type="Proteomes" id="UP000249254">
    <property type="component" value="Unassembled WGS sequence"/>
</dbReference>
<dbReference type="Pfam" id="PF07715">
    <property type="entry name" value="Plug"/>
    <property type="match status" value="1"/>
</dbReference>
<evidence type="ECO:0000256" key="4">
    <source>
        <dbReference type="ARBA" id="ARBA00022692"/>
    </source>
</evidence>
<evidence type="ECO:0000313" key="14">
    <source>
        <dbReference type="Proteomes" id="UP000249254"/>
    </source>
</evidence>
<dbReference type="OrthoDB" id="7051241at2"/>
<dbReference type="InterPro" id="IPR012910">
    <property type="entry name" value="Plug_dom"/>
</dbReference>
<dbReference type="Gene3D" id="2.40.170.20">
    <property type="entry name" value="TonB-dependent receptor, beta-barrel domain"/>
    <property type="match status" value="1"/>
</dbReference>
<keyword evidence="7 8" id="KW-0998">Cell outer membrane</keyword>
<dbReference type="PANTHER" id="PTHR47234">
    <property type="match status" value="1"/>
</dbReference>
<reference evidence="14" key="1">
    <citation type="submission" date="2018-05" db="EMBL/GenBank/DDBJ databases">
        <authorList>
            <person name="Li X."/>
        </authorList>
    </citation>
    <scope>NUCLEOTIDE SEQUENCE [LARGE SCALE GENOMIC DNA]</scope>
    <source>
        <strain evidence="14">LX32</strain>
    </source>
</reference>
<name>A0A328AE93_9CAUL</name>
<evidence type="ECO:0000256" key="2">
    <source>
        <dbReference type="ARBA" id="ARBA00022448"/>
    </source>
</evidence>
<proteinExistence type="inferred from homology"/>
<dbReference type="Gene3D" id="2.170.130.10">
    <property type="entry name" value="TonB-dependent receptor, plug domain"/>
    <property type="match status" value="1"/>
</dbReference>
<keyword evidence="5 9" id="KW-0798">TonB box</keyword>
<evidence type="ECO:0008006" key="15">
    <source>
        <dbReference type="Google" id="ProtNLM"/>
    </source>
</evidence>
<evidence type="ECO:0000256" key="10">
    <source>
        <dbReference type="SAM" id="SignalP"/>
    </source>
</evidence>
<evidence type="ECO:0000256" key="7">
    <source>
        <dbReference type="ARBA" id="ARBA00023237"/>
    </source>
</evidence>
<sequence>MTFTGGFLRASLLASAATACTLAPHFAQAQEAGASAVSEIVVTGSRIRRPDFVSPQPLDVVTSETIDQRGFTNVADALNELPSMGVPINPVGDQGSFGTGRQYVNLFSLGTNRTLTLVNGRRFVSANVASIFTGASAGAQVDLNAIPTGLIDRIETVQAGGSAVYGSEAIAGVVNIITKDHYDGVEFDGQYGVSDQGDGEEYRARIIAGRSFMDERLNVYGSYEYNKTTALAYTDRKYTAQQLTFANNPANTGANDGIPGNIIWQNRRVPETNLGGIPFRTGGSALSGILTIVDASGNRVPAQFAPDGTLVPYSTGTFIQAATASGGNGLNLAELTSLVSPVERHVVSGFGTFRLTDHIKLKGEGFYTHLESTEPFNQPIFNAPVFGGNSASLRMSTSNPFLSAQARTAILNQPTALPADTASPGDRLFFLSRSSVDIGPNRTHTVGETGRGVIALEGDFDIADRHFYWDASANYGKSWGYFESTNIDQSKFLLAIDAVRDASGAIVCRDATARAAGCAPLNLFGQGAPSAAALKYVNVHFQSDYTIEERDYLANLGGDIVNLPAGPLSVLVGAEWRKESSSFEPNDPQRNGVGRSAAITALDGSFTSKEWYGEATLPVFGKDFGFLGMRSLEFDGQYRRVDNSQAGKNNAWSYGARWRPFEDLLIRGSRSQSFRAPAITELFLPQATSFTSATDPCDKANINGGPNPAARKANCQAAFQALGLPAGYQLTSQVQSATVQGTTSGSQDLKNEIARQDTLGVVYQPHFVHGLTFKFDWMKIDITHAISNFTLSSILQVCYDSPSAPADACSRFQRGTSASARPGQILGVGEAVGNGTTSTGPRTGFINAGYTNFEGYTWGVNYNLDLGDIPEANGLWNGNPGTLEFSVDFYHISKLETSVTGLGFDLNNDKGEIGNASDQWRAQVNYSRDPLSVTWTTSFIGRSLFNRDFTFETRYPLSVADYYRNDVAVTYDITSFAGHPMGLDKLQARLVVKNVFNAPPPYGAATSANGIATYDMIGRYYEVGLKARF</sequence>
<feature type="domain" description="TonB-dependent receptor plug" evidence="12">
    <location>
        <begin position="54"/>
        <end position="173"/>
    </location>
</feature>
<protein>
    <recommendedName>
        <fullName evidence="15">TonB-dependent receptor</fullName>
    </recommendedName>
</protein>
<keyword evidence="14" id="KW-1185">Reference proteome</keyword>
<keyword evidence="3 8" id="KW-1134">Transmembrane beta strand</keyword>
<feature type="domain" description="TonB-dependent receptor-like beta-barrel" evidence="11">
    <location>
        <begin position="439"/>
        <end position="995"/>
    </location>
</feature>
<comment type="similarity">
    <text evidence="8 9">Belongs to the TonB-dependent receptor family.</text>
</comment>
<dbReference type="AlphaFoldDB" id="A0A328AE93"/>
<keyword evidence="4 8" id="KW-0812">Transmembrane</keyword>
<evidence type="ECO:0000256" key="8">
    <source>
        <dbReference type="PROSITE-ProRule" id="PRU01360"/>
    </source>
</evidence>
<gene>
    <name evidence="13" type="ORF">DJ017_17945</name>
</gene>
<comment type="caution">
    <text evidence="13">The sequence shown here is derived from an EMBL/GenBank/DDBJ whole genome shotgun (WGS) entry which is preliminary data.</text>
</comment>
<evidence type="ECO:0000256" key="9">
    <source>
        <dbReference type="RuleBase" id="RU003357"/>
    </source>
</evidence>
<dbReference type="InterPro" id="IPR036942">
    <property type="entry name" value="Beta-barrel_TonB_sf"/>
</dbReference>
<evidence type="ECO:0000313" key="13">
    <source>
        <dbReference type="EMBL" id="RAK51714.1"/>
    </source>
</evidence>
<dbReference type="GO" id="GO:0009279">
    <property type="term" value="C:cell outer membrane"/>
    <property type="evidence" value="ECO:0007669"/>
    <property type="project" value="UniProtKB-SubCell"/>
</dbReference>
<dbReference type="InterPro" id="IPR039426">
    <property type="entry name" value="TonB-dep_rcpt-like"/>
</dbReference>
<evidence type="ECO:0000259" key="12">
    <source>
        <dbReference type="Pfam" id="PF07715"/>
    </source>
</evidence>
<evidence type="ECO:0000256" key="6">
    <source>
        <dbReference type="ARBA" id="ARBA00023136"/>
    </source>
</evidence>
<evidence type="ECO:0000256" key="1">
    <source>
        <dbReference type="ARBA" id="ARBA00004571"/>
    </source>
</evidence>
<evidence type="ECO:0000259" key="11">
    <source>
        <dbReference type="Pfam" id="PF00593"/>
    </source>
</evidence>
<dbReference type="EMBL" id="QFYQ01000002">
    <property type="protein sequence ID" value="RAK51714.1"/>
    <property type="molecule type" value="Genomic_DNA"/>
</dbReference>
<accession>A0A328AE93</accession>
<feature type="signal peptide" evidence="10">
    <location>
        <begin position="1"/>
        <end position="29"/>
    </location>
</feature>
<dbReference type="InterPro" id="IPR000531">
    <property type="entry name" value="Beta-barrel_TonB"/>
</dbReference>
<dbReference type="Pfam" id="PF00593">
    <property type="entry name" value="TonB_dep_Rec_b-barrel"/>
    <property type="match status" value="1"/>
</dbReference>
<dbReference type="PROSITE" id="PS52016">
    <property type="entry name" value="TONB_DEPENDENT_REC_3"/>
    <property type="match status" value="1"/>
</dbReference>
<keyword evidence="10" id="KW-0732">Signal</keyword>
<evidence type="ECO:0000256" key="5">
    <source>
        <dbReference type="ARBA" id="ARBA00023077"/>
    </source>
</evidence>
<organism evidence="13 14">
    <name type="scientific">Phenylobacterium soli</name>
    <dbReference type="NCBI Taxonomy" id="2170551"/>
    <lineage>
        <taxon>Bacteria</taxon>
        <taxon>Pseudomonadati</taxon>
        <taxon>Pseudomonadota</taxon>
        <taxon>Alphaproteobacteria</taxon>
        <taxon>Caulobacterales</taxon>
        <taxon>Caulobacteraceae</taxon>
        <taxon>Phenylobacterium</taxon>
    </lineage>
</organism>
<dbReference type="PANTHER" id="PTHR47234:SF2">
    <property type="entry name" value="TONB-DEPENDENT RECEPTOR"/>
    <property type="match status" value="1"/>
</dbReference>
<keyword evidence="6 8" id="KW-0472">Membrane</keyword>
<dbReference type="InterPro" id="IPR037066">
    <property type="entry name" value="Plug_dom_sf"/>
</dbReference>
<dbReference type="SUPFAM" id="SSF56935">
    <property type="entry name" value="Porins"/>
    <property type="match status" value="1"/>
</dbReference>
<keyword evidence="2 8" id="KW-0813">Transport</keyword>
<comment type="subcellular location">
    <subcellularLocation>
        <location evidence="1 8">Cell outer membrane</location>
        <topology evidence="1 8">Multi-pass membrane protein</topology>
    </subcellularLocation>
</comment>
<feature type="chain" id="PRO_5016261349" description="TonB-dependent receptor" evidence="10">
    <location>
        <begin position="30"/>
        <end position="1029"/>
    </location>
</feature>
<evidence type="ECO:0000256" key="3">
    <source>
        <dbReference type="ARBA" id="ARBA00022452"/>
    </source>
</evidence>